<dbReference type="Proteomes" id="UP000092716">
    <property type="component" value="Chromosome 8"/>
</dbReference>
<evidence type="ECO:0000313" key="2">
    <source>
        <dbReference type="Proteomes" id="UP000092716"/>
    </source>
</evidence>
<keyword evidence="2" id="KW-1185">Reference proteome</keyword>
<dbReference type="GeneID" id="30908675"/>
<protein>
    <recommendedName>
        <fullName evidence="3">Plasmodium RESA N-terminal domain-containing protein</fullName>
    </recommendedName>
</protein>
<dbReference type="VEuPathDB" id="PlasmoDB:PCOAH_00019490"/>
<evidence type="ECO:0008006" key="3">
    <source>
        <dbReference type="Google" id="ProtNLM"/>
    </source>
</evidence>
<dbReference type="OrthoDB" id="380530at2759"/>
<proteinExistence type="predicted"/>
<accession>A0A1B1DY38</accession>
<dbReference type="AlphaFoldDB" id="A0A1B1DY38"/>
<organism evidence="1 2">
    <name type="scientific">Plasmodium coatneyi</name>
    <dbReference type="NCBI Taxonomy" id="208452"/>
    <lineage>
        <taxon>Eukaryota</taxon>
        <taxon>Sar</taxon>
        <taxon>Alveolata</taxon>
        <taxon>Apicomplexa</taxon>
        <taxon>Aconoidasida</taxon>
        <taxon>Haemosporida</taxon>
        <taxon>Plasmodiidae</taxon>
        <taxon>Plasmodium</taxon>
    </lineage>
</organism>
<dbReference type="KEGG" id="pcot:PCOAH_00019490"/>
<dbReference type="RefSeq" id="XP_019914397.1">
    <property type="nucleotide sequence ID" value="XM_020058758.1"/>
</dbReference>
<name>A0A1B1DY38_9APIC</name>
<reference evidence="2" key="1">
    <citation type="submission" date="2016-06" db="EMBL/GenBank/DDBJ databases">
        <title>First high quality genome sequence of Plasmodium coatneyi using continuous long reads from single molecule, real-time sequencing.</title>
        <authorList>
            <person name="Chien J.-T."/>
            <person name="Pakala S.B."/>
            <person name="Geraldo J.A."/>
            <person name="Lapp S.A."/>
            <person name="Barnwell J.W."/>
            <person name="Kissinger J.C."/>
            <person name="Galinski M.R."/>
            <person name="Humphrey J.C."/>
        </authorList>
    </citation>
    <scope>NUCLEOTIDE SEQUENCE [LARGE SCALE GENOMIC DNA]</scope>
    <source>
        <strain evidence="2">Hackeri</strain>
    </source>
</reference>
<evidence type="ECO:0000313" key="1">
    <source>
        <dbReference type="EMBL" id="ANQ07702.1"/>
    </source>
</evidence>
<dbReference type="EMBL" id="CP016246">
    <property type="protein sequence ID" value="ANQ07702.1"/>
    <property type="molecule type" value="Genomic_DNA"/>
</dbReference>
<sequence>MCSNTNLYNTFARKSSLNGDLTKHKFERLRRNGNRTTRFSKLLLTCALVLLCLLPAFTQRGGSISEMQLSNNARSLAMQKMGRDPWSGPSRSVLDDPEFQIIVEKWADFESRMQKKWEYIDYLEYDAWYKLMFGTWLIGFLMMDKASDITRMFETWIDMCQIMGMKRTHKNQEDNEILVGVMKKLKHKAFNKLIKNWDVEVEDYWNDIVRMKMEKNMEWCNYLREKCNAWISYHFS</sequence>
<gene>
    <name evidence="1" type="ORF">PCOAH_00019490</name>
</gene>